<evidence type="ECO:0000313" key="2">
    <source>
        <dbReference type="Proteomes" id="UP000076630"/>
    </source>
</evidence>
<organism evidence="1 2">
    <name type="scientific">Myroides marinus</name>
    <dbReference type="NCBI Taxonomy" id="703342"/>
    <lineage>
        <taxon>Bacteria</taxon>
        <taxon>Pseudomonadati</taxon>
        <taxon>Bacteroidota</taxon>
        <taxon>Flavobacteriia</taxon>
        <taxon>Flavobacteriales</taxon>
        <taxon>Flavobacteriaceae</taxon>
        <taxon>Myroides</taxon>
    </lineage>
</organism>
<proteinExistence type="predicted"/>
<dbReference type="Proteomes" id="UP000076630">
    <property type="component" value="Unassembled WGS sequence"/>
</dbReference>
<comment type="caution">
    <text evidence="1">The sequence shown here is derived from an EMBL/GenBank/DDBJ whole genome shotgun (WGS) entry which is preliminary data.</text>
</comment>
<reference evidence="1 2" key="1">
    <citation type="submission" date="2016-01" db="EMBL/GenBank/DDBJ databases">
        <title>Whole genome sequencing of Myroides marinus L41.</title>
        <authorList>
            <person name="Hong K.W."/>
        </authorList>
    </citation>
    <scope>NUCLEOTIDE SEQUENCE [LARGE SCALE GENOMIC DNA]</scope>
    <source>
        <strain evidence="1 2">L41</strain>
    </source>
</reference>
<protein>
    <submittedName>
        <fullName evidence="1">Uncharacterized protein</fullName>
    </submittedName>
</protein>
<keyword evidence="2" id="KW-1185">Reference proteome</keyword>
<dbReference type="RefSeq" id="WP_038987091.1">
    <property type="nucleotide sequence ID" value="NZ_JACAJP010000009.1"/>
</dbReference>
<dbReference type="SUPFAM" id="SSF101898">
    <property type="entry name" value="NHL repeat"/>
    <property type="match status" value="1"/>
</dbReference>
<accession>A0A161UWB7</accession>
<name>A0A161UWB7_9FLAO</name>
<sequence>MKTREELQHKWYKKGEKYAKAINEMVAFGTEHGWDKWEGEEAEDKRGKITKEVIELLREANANGTVEQFRKEFPPAHAPIVSMLDEKGGYIGDLCYISEDIIAFMQGTSYESRQAYVAEGTVLTALDKEIRSIGQSMQSKVYAIAYADKIVTRRGWGGEVIAEFHLENLVNTGITRLIPFNDGQKVLFISSEGIYLLYPNQVQLLHPEPEEEEDDDDYGAQIDMENATLSYDNKYIVVGDQGSDYLIFDANGHKIGEVGPQSSYPHYCLFSKDDKQLLTNSCHFYNGISIGVDTDKLKGVNIPGWEEHEDITYLDEGMRVYAGVSLKDYYILGDAYGYIRAIHKEGRELWQHFLGSTISGMVLSDDETLYVGTHAGILHKLTLNKAVRDTHTIGTANIYEDFRLLIWKNEKNVLVW</sequence>
<dbReference type="OrthoDB" id="267093at2"/>
<dbReference type="EMBL" id="LQNU01000047">
    <property type="protein sequence ID" value="KZE82251.1"/>
    <property type="molecule type" value="Genomic_DNA"/>
</dbReference>
<dbReference type="AlphaFoldDB" id="A0A161UWB7"/>
<gene>
    <name evidence="1" type="ORF">AV926_07270</name>
</gene>
<evidence type="ECO:0000313" key="1">
    <source>
        <dbReference type="EMBL" id="KZE82251.1"/>
    </source>
</evidence>